<dbReference type="EMBL" id="JAGIZQ010000005">
    <property type="protein sequence ID" value="KAH6627408.1"/>
    <property type="molecule type" value="Genomic_DNA"/>
</dbReference>
<organism evidence="1 2">
    <name type="scientific">Chaetomium tenue</name>
    <dbReference type="NCBI Taxonomy" id="1854479"/>
    <lineage>
        <taxon>Eukaryota</taxon>
        <taxon>Fungi</taxon>
        <taxon>Dikarya</taxon>
        <taxon>Ascomycota</taxon>
        <taxon>Pezizomycotina</taxon>
        <taxon>Sordariomycetes</taxon>
        <taxon>Sordariomycetidae</taxon>
        <taxon>Sordariales</taxon>
        <taxon>Chaetomiaceae</taxon>
        <taxon>Chaetomium</taxon>
    </lineage>
</organism>
<dbReference type="Proteomes" id="UP000724584">
    <property type="component" value="Unassembled WGS sequence"/>
</dbReference>
<name>A0ACB7P608_9PEZI</name>
<reference evidence="1 2" key="1">
    <citation type="journal article" date="2021" name="Nat. Commun.">
        <title>Genetic determinants of endophytism in the Arabidopsis root mycobiome.</title>
        <authorList>
            <person name="Mesny F."/>
            <person name="Miyauchi S."/>
            <person name="Thiergart T."/>
            <person name="Pickel B."/>
            <person name="Atanasova L."/>
            <person name="Karlsson M."/>
            <person name="Huettel B."/>
            <person name="Barry K.W."/>
            <person name="Haridas S."/>
            <person name="Chen C."/>
            <person name="Bauer D."/>
            <person name="Andreopoulos W."/>
            <person name="Pangilinan J."/>
            <person name="LaButti K."/>
            <person name="Riley R."/>
            <person name="Lipzen A."/>
            <person name="Clum A."/>
            <person name="Drula E."/>
            <person name="Henrissat B."/>
            <person name="Kohler A."/>
            <person name="Grigoriev I.V."/>
            <person name="Martin F.M."/>
            <person name="Hacquard S."/>
        </authorList>
    </citation>
    <scope>NUCLEOTIDE SEQUENCE [LARGE SCALE GENOMIC DNA]</scope>
    <source>
        <strain evidence="1 2">MPI-SDFR-AT-0079</strain>
    </source>
</reference>
<sequence>MSQKISAKNLQYNTTLPPFLARLRGEHPSGADRDGPDPILAGRRRAIKPRSGSAEAEDAPLVVDDQGNAVDVTVGADGSVKEKESAENPQPDASPAEDTLAEEASAKVEKLADIGGQRKKRKIGKIIGAEAEEDDLEDKHGKSDKSSRPKAGNTSTTEKKDDPAAGAKSKPKKKAKKVKLSFGDDEG</sequence>
<evidence type="ECO:0000313" key="1">
    <source>
        <dbReference type="EMBL" id="KAH6627408.1"/>
    </source>
</evidence>
<comment type="caution">
    <text evidence="1">The sequence shown here is derived from an EMBL/GenBank/DDBJ whole genome shotgun (WGS) entry which is preliminary data.</text>
</comment>
<accession>A0ACB7P608</accession>
<evidence type="ECO:0000313" key="2">
    <source>
        <dbReference type="Proteomes" id="UP000724584"/>
    </source>
</evidence>
<keyword evidence="2" id="KW-1185">Reference proteome</keyword>
<proteinExistence type="predicted"/>
<protein>
    <submittedName>
        <fullName evidence="1">Uncharacterized protein</fullName>
    </submittedName>
</protein>
<gene>
    <name evidence="1" type="ORF">F5144DRAFT_271845</name>
</gene>